<feature type="region of interest" description="Disordered" evidence="1">
    <location>
        <begin position="371"/>
        <end position="422"/>
    </location>
</feature>
<sequence length="422" mass="47699">MHMPDFKLETDIRMTKHGPSHSHFASNKMAGIFQGSLLLLLFYNVASTSIHVQLIPSDTPIAGNDGMYHVEAKRPFGGVYGRPFTMGRRSSDFGNSHLAAKRPFGRVFGRSYKLGKRDFVPPESHHITVKRPFGRIFGNYRTNVHASTQKQTKRPFGSVYRISYSKRPFGGVYGNSYKIGKRYVLPQDEHNEVKRPFGKVYGRSYKFGKRPFGQVYGSRYGKRSVGSFDDEAAIILENTSPSEHNGHELLVKRPFGKIYGKRYDVDKRPFGQIYSPRRPFGKRPFPGSVDFPMLNKRPFGKMYGRSYRLKKSPYKIYTDGKGSFVNIPDSIVDEPDSLVLPGPSDRISNQPYPAFFEDPGQKDVVFVETGGYDVDVPGSEGQTEDQDMGEVYTYSDGAMEEDESDDGNLGIEEDSEEDSEEE</sequence>
<dbReference type="EnsemblMetazoa" id="G23526.1">
    <property type="protein sequence ID" value="G23526.1:cds"/>
    <property type="gene ID" value="G23526"/>
</dbReference>
<protein>
    <submittedName>
        <fullName evidence="2">Uncharacterized protein</fullName>
    </submittedName>
</protein>
<accession>A0A8W8KEC3</accession>
<dbReference type="AlphaFoldDB" id="A0A8W8KEC3"/>
<organism evidence="2 3">
    <name type="scientific">Magallana gigas</name>
    <name type="common">Pacific oyster</name>
    <name type="synonym">Crassostrea gigas</name>
    <dbReference type="NCBI Taxonomy" id="29159"/>
    <lineage>
        <taxon>Eukaryota</taxon>
        <taxon>Metazoa</taxon>
        <taxon>Spiralia</taxon>
        <taxon>Lophotrochozoa</taxon>
        <taxon>Mollusca</taxon>
        <taxon>Bivalvia</taxon>
        <taxon>Autobranchia</taxon>
        <taxon>Pteriomorphia</taxon>
        <taxon>Ostreida</taxon>
        <taxon>Ostreoidea</taxon>
        <taxon>Ostreidae</taxon>
        <taxon>Magallana</taxon>
    </lineage>
</organism>
<evidence type="ECO:0000256" key="1">
    <source>
        <dbReference type="SAM" id="MobiDB-lite"/>
    </source>
</evidence>
<reference evidence="2" key="1">
    <citation type="submission" date="2022-08" db="UniProtKB">
        <authorList>
            <consortium name="EnsemblMetazoa"/>
        </authorList>
    </citation>
    <scope>IDENTIFICATION</scope>
    <source>
        <strain evidence="2">05x7-T-G4-1.051#20</strain>
    </source>
</reference>
<name>A0A8W8KEC3_MAGGI</name>
<proteinExistence type="predicted"/>
<keyword evidence="3" id="KW-1185">Reference proteome</keyword>
<evidence type="ECO:0000313" key="3">
    <source>
        <dbReference type="Proteomes" id="UP000005408"/>
    </source>
</evidence>
<evidence type="ECO:0000313" key="2">
    <source>
        <dbReference type="EnsemblMetazoa" id="G23526.1:cds"/>
    </source>
</evidence>
<dbReference type="Proteomes" id="UP000005408">
    <property type="component" value="Unassembled WGS sequence"/>
</dbReference>
<feature type="compositionally biased region" description="Acidic residues" evidence="1">
    <location>
        <begin position="398"/>
        <end position="422"/>
    </location>
</feature>